<gene>
    <name evidence="6" type="ORF">ACFQ34_19105</name>
</gene>
<dbReference type="InterPro" id="IPR014757">
    <property type="entry name" value="Tscrpt_reg_IclR_C"/>
</dbReference>
<keyword evidence="3" id="KW-0804">Transcription</keyword>
<dbReference type="Pfam" id="PF01614">
    <property type="entry name" value="IclR_C"/>
    <property type="match status" value="1"/>
</dbReference>
<dbReference type="SUPFAM" id="SSF46785">
    <property type="entry name" value="Winged helix' DNA-binding domain"/>
    <property type="match status" value="1"/>
</dbReference>
<evidence type="ECO:0000256" key="3">
    <source>
        <dbReference type="ARBA" id="ARBA00023163"/>
    </source>
</evidence>
<dbReference type="InterPro" id="IPR029016">
    <property type="entry name" value="GAF-like_dom_sf"/>
</dbReference>
<feature type="domain" description="IclR-ED" evidence="5">
    <location>
        <begin position="77"/>
        <end position="258"/>
    </location>
</feature>
<evidence type="ECO:0000313" key="7">
    <source>
        <dbReference type="Proteomes" id="UP001597182"/>
    </source>
</evidence>
<evidence type="ECO:0000259" key="5">
    <source>
        <dbReference type="PROSITE" id="PS51078"/>
    </source>
</evidence>
<accession>A0ABW3VKI7</accession>
<reference evidence="7" key="1">
    <citation type="journal article" date="2019" name="Int. J. Syst. Evol. Microbiol.">
        <title>The Global Catalogue of Microorganisms (GCM) 10K type strain sequencing project: providing services to taxonomists for standard genome sequencing and annotation.</title>
        <authorList>
            <consortium name="The Broad Institute Genomics Platform"/>
            <consortium name="The Broad Institute Genome Sequencing Center for Infectious Disease"/>
            <person name="Wu L."/>
            <person name="Ma J."/>
        </authorList>
    </citation>
    <scope>NUCLEOTIDE SEQUENCE [LARGE SCALE GENOMIC DNA]</scope>
    <source>
        <strain evidence="7">CCUG 49018</strain>
    </source>
</reference>
<keyword evidence="7" id="KW-1185">Reference proteome</keyword>
<dbReference type="InterPro" id="IPR011991">
    <property type="entry name" value="ArsR-like_HTH"/>
</dbReference>
<dbReference type="Proteomes" id="UP001597182">
    <property type="component" value="Unassembled WGS sequence"/>
</dbReference>
<dbReference type="PANTHER" id="PTHR30136:SF35">
    <property type="entry name" value="HTH-TYPE TRANSCRIPTIONAL REGULATOR RV1719"/>
    <property type="match status" value="1"/>
</dbReference>
<dbReference type="Gene3D" id="3.30.450.40">
    <property type="match status" value="1"/>
</dbReference>
<evidence type="ECO:0000259" key="4">
    <source>
        <dbReference type="PROSITE" id="PS51077"/>
    </source>
</evidence>
<evidence type="ECO:0000313" key="6">
    <source>
        <dbReference type="EMBL" id="MFD1235401.1"/>
    </source>
</evidence>
<dbReference type="SMART" id="SM00346">
    <property type="entry name" value="HTH_ICLR"/>
    <property type="match status" value="1"/>
</dbReference>
<dbReference type="PANTHER" id="PTHR30136">
    <property type="entry name" value="HELIX-TURN-HELIX TRANSCRIPTIONAL REGULATOR, ICLR FAMILY"/>
    <property type="match status" value="1"/>
</dbReference>
<evidence type="ECO:0000256" key="2">
    <source>
        <dbReference type="ARBA" id="ARBA00023125"/>
    </source>
</evidence>
<keyword evidence="2" id="KW-0238">DNA-binding</keyword>
<comment type="caution">
    <text evidence="6">The sequence shown here is derived from an EMBL/GenBank/DDBJ whole genome shotgun (WGS) entry which is preliminary data.</text>
</comment>
<organism evidence="6 7">
    <name type="scientific">Pseudonocardia benzenivorans</name>
    <dbReference type="NCBI Taxonomy" id="228005"/>
    <lineage>
        <taxon>Bacteria</taxon>
        <taxon>Bacillati</taxon>
        <taxon>Actinomycetota</taxon>
        <taxon>Actinomycetes</taxon>
        <taxon>Pseudonocardiales</taxon>
        <taxon>Pseudonocardiaceae</taxon>
        <taxon>Pseudonocardia</taxon>
    </lineage>
</organism>
<keyword evidence="1" id="KW-0805">Transcription regulation</keyword>
<dbReference type="PROSITE" id="PS51077">
    <property type="entry name" value="HTH_ICLR"/>
    <property type="match status" value="1"/>
</dbReference>
<dbReference type="RefSeq" id="WP_346093174.1">
    <property type="nucleotide sequence ID" value="NZ_BAABKS010000074.1"/>
</dbReference>
<sequence>MTVGTSPDGRQGSPAVDSAARILELLSRYRTRTSTLSEIAAALELPKSTVLRILRTLQAHSLVHHDAETRRYQLGFFTAVLGSRAAEGLDSFTRTRPFLTEISERTGLTAALVQRVSADRLMYVAEQHGAGPSTVHISVGNRFPMFEVSFGRWWVAFSTPAEREALVPAALPAVTDHTPTDREAYLRDCAALGSRSVLVTRDEYIPGVFTSSCAALDPRGQLEGVVVALGFSQSVDGPAEQAVHTVMTDVATRLNAHI</sequence>
<dbReference type="Pfam" id="PF09339">
    <property type="entry name" value="HTH_IclR"/>
    <property type="match status" value="1"/>
</dbReference>
<dbReference type="InterPro" id="IPR036388">
    <property type="entry name" value="WH-like_DNA-bd_sf"/>
</dbReference>
<dbReference type="Gene3D" id="1.10.10.10">
    <property type="entry name" value="Winged helix-like DNA-binding domain superfamily/Winged helix DNA-binding domain"/>
    <property type="match status" value="1"/>
</dbReference>
<dbReference type="CDD" id="cd00090">
    <property type="entry name" value="HTH_ARSR"/>
    <property type="match status" value="1"/>
</dbReference>
<dbReference type="InterPro" id="IPR036390">
    <property type="entry name" value="WH_DNA-bd_sf"/>
</dbReference>
<protein>
    <submittedName>
        <fullName evidence="6">IclR family transcriptional regulator</fullName>
    </submittedName>
</protein>
<name>A0ABW3VKI7_9PSEU</name>
<proteinExistence type="predicted"/>
<dbReference type="EMBL" id="JBHTMB010000161">
    <property type="protein sequence ID" value="MFD1235401.1"/>
    <property type="molecule type" value="Genomic_DNA"/>
</dbReference>
<dbReference type="InterPro" id="IPR050707">
    <property type="entry name" value="HTH_MetabolicPath_Reg"/>
</dbReference>
<dbReference type="PROSITE" id="PS51078">
    <property type="entry name" value="ICLR_ED"/>
    <property type="match status" value="1"/>
</dbReference>
<feature type="domain" description="HTH iclR-type" evidence="4">
    <location>
        <begin position="13"/>
        <end position="76"/>
    </location>
</feature>
<dbReference type="SUPFAM" id="SSF55781">
    <property type="entry name" value="GAF domain-like"/>
    <property type="match status" value="1"/>
</dbReference>
<evidence type="ECO:0000256" key="1">
    <source>
        <dbReference type="ARBA" id="ARBA00023015"/>
    </source>
</evidence>
<dbReference type="InterPro" id="IPR005471">
    <property type="entry name" value="Tscrpt_reg_IclR_N"/>
</dbReference>